<keyword evidence="10" id="KW-1185">Reference proteome</keyword>
<feature type="transmembrane region" description="Helical" evidence="7">
    <location>
        <begin position="91"/>
        <end position="109"/>
    </location>
</feature>
<evidence type="ECO:0000259" key="8">
    <source>
        <dbReference type="Pfam" id="PF00482"/>
    </source>
</evidence>
<feature type="transmembrane region" description="Helical" evidence="7">
    <location>
        <begin position="290"/>
        <end position="309"/>
    </location>
</feature>
<organism evidence="9 10">
    <name type="scientific">Caloramator mitchellensis</name>
    <dbReference type="NCBI Taxonomy" id="908809"/>
    <lineage>
        <taxon>Bacteria</taxon>
        <taxon>Bacillati</taxon>
        <taxon>Bacillota</taxon>
        <taxon>Clostridia</taxon>
        <taxon>Eubacteriales</taxon>
        <taxon>Clostridiaceae</taxon>
        <taxon>Caloramator</taxon>
    </lineage>
</organism>
<dbReference type="AlphaFoldDB" id="A0A0R3K042"/>
<feature type="domain" description="Type II secretion system protein GspF" evidence="8">
    <location>
        <begin position="154"/>
        <end position="275"/>
    </location>
</feature>
<dbReference type="Pfam" id="PF00482">
    <property type="entry name" value="T2SSF"/>
    <property type="match status" value="1"/>
</dbReference>
<dbReference type="Proteomes" id="UP000052015">
    <property type="component" value="Unassembled WGS sequence"/>
</dbReference>
<dbReference type="Gene3D" id="1.20.81.30">
    <property type="entry name" value="Type II secretion system (T2SS), domain F"/>
    <property type="match status" value="1"/>
</dbReference>
<evidence type="ECO:0000256" key="6">
    <source>
        <dbReference type="SAM" id="Coils"/>
    </source>
</evidence>
<feature type="transmembrane region" description="Helical" evidence="7">
    <location>
        <begin position="258"/>
        <end position="278"/>
    </location>
</feature>
<accession>A0A0R3K042</accession>
<evidence type="ECO:0000313" key="9">
    <source>
        <dbReference type="EMBL" id="KRQ86261.1"/>
    </source>
</evidence>
<keyword evidence="6" id="KW-0175">Coiled coil</keyword>
<evidence type="ECO:0000256" key="3">
    <source>
        <dbReference type="ARBA" id="ARBA00022692"/>
    </source>
</evidence>
<keyword evidence="3 7" id="KW-0812">Transmembrane</keyword>
<evidence type="ECO:0000256" key="1">
    <source>
        <dbReference type="ARBA" id="ARBA00004651"/>
    </source>
</evidence>
<comment type="caution">
    <text evidence="9">The sequence shown here is derived from an EMBL/GenBank/DDBJ whole genome shotgun (WGS) entry which is preliminary data.</text>
</comment>
<dbReference type="InterPro" id="IPR042094">
    <property type="entry name" value="T2SS_GspF_sf"/>
</dbReference>
<dbReference type="InterPro" id="IPR018076">
    <property type="entry name" value="T2SS_GspF_dom"/>
</dbReference>
<keyword evidence="2" id="KW-1003">Cell membrane</keyword>
<proteinExistence type="predicted"/>
<evidence type="ECO:0000256" key="7">
    <source>
        <dbReference type="SAM" id="Phobius"/>
    </source>
</evidence>
<evidence type="ECO:0000313" key="10">
    <source>
        <dbReference type="Proteomes" id="UP000052015"/>
    </source>
</evidence>
<dbReference type="PANTHER" id="PTHR35007">
    <property type="entry name" value="INTEGRAL MEMBRANE PROTEIN-RELATED"/>
    <property type="match status" value="1"/>
</dbReference>
<dbReference type="PATRIC" id="fig|908809.3.peg.1887"/>
<reference evidence="9 10" key="1">
    <citation type="submission" date="2015-09" db="EMBL/GenBank/DDBJ databases">
        <title>Draft genome sequence of a Caloramator mitchellensis, a moderate thermophile from the Great Artesian Basin of Australia.</title>
        <authorList>
            <person name="Patel B.K."/>
        </authorList>
    </citation>
    <scope>NUCLEOTIDE SEQUENCE [LARGE SCALE GENOMIC DNA]</scope>
    <source>
        <strain evidence="9 10">VF08</strain>
    </source>
</reference>
<dbReference type="GO" id="GO:0005886">
    <property type="term" value="C:plasma membrane"/>
    <property type="evidence" value="ECO:0007669"/>
    <property type="project" value="UniProtKB-SubCell"/>
</dbReference>
<sequence>MAIILFIVFLAVFLLTAAILIIIYGRQKPIDKLKYFEEDFVEEKKSLKKERISLIKILSNLVPDFKFNKKNIRKTELELIRADVPLTFEELLVIKLLSTFVIVFLIYSITRDLLLSSFTMVIVWNIPSLIILKRKNDRFKMFDSQLTEAIVIISNSLKAGYSFLQALSVVSEQIKEPLGKEFKRLLKEMSLGMPEEEAFRSLQQRVVSEDLNLLINALLIQKDIGGNLSEILDNISETIRERQKIKNELKTLTAQGKLSGLIIGLMPVFLGLVIYAFNKEYIMLLFTTRIGIFMIIASIISEFIGLLFIRKIINIEV</sequence>
<dbReference type="RefSeq" id="WP_242859329.1">
    <property type="nucleotide sequence ID" value="NZ_LKHP01000012.1"/>
</dbReference>
<gene>
    <name evidence="9" type="ORF">ABG79_01884</name>
</gene>
<dbReference type="PANTHER" id="PTHR35007:SF1">
    <property type="entry name" value="PILUS ASSEMBLY PROTEIN"/>
    <property type="match status" value="1"/>
</dbReference>
<evidence type="ECO:0000256" key="5">
    <source>
        <dbReference type="ARBA" id="ARBA00023136"/>
    </source>
</evidence>
<comment type="subcellular location">
    <subcellularLocation>
        <location evidence="1">Cell membrane</location>
        <topology evidence="1">Multi-pass membrane protein</topology>
    </subcellularLocation>
</comment>
<dbReference type="EMBL" id="LKHP01000012">
    <property type="protein sequence ID" value="KRQ86261.1"/>
    <property type="molecule type" value="Genomic_DNA"/>
</dbReference>
<keyword evidence="5 7" id="KW-0472">Membrane</keyword>
<evidence type="ECO:0000256" key="2">
    <source>
        <dbReference type="ARBA" id="ARBA00022475"/>
    </source>
</evidence>
<evidence type="ECO:0000256" key="4">
    <source>
        <dbReference type="ARBA" id="ARBA00022989"/>
    </source>
</evidence>
<protein>
    <submittedName>
        <fullName evidence="9">Bacterial type II secretion system protein F domain protein</fullName>
    </submittedName>
</protein>
<name>A0A0R3K042_CALMK</name>
<feature type="transmembrane region" description="Helical" evidence="7">
    <location>
        <begin position="115"/>
        <end position="132"/>
    </location>
</feature>
<feature type="transmembrane region" description="Helical" evidence="7">
    <location>
        <begin position="6"/>
        <end position="25"/>
    </location>
</feature>
<dbReference type="STRING" id="908809.ABG79_01884"/>
<feature type="coiled-coil region" evidence="6">
    <location>
        <begin position="228"/>
        <end position="255"/>
    </location>
</feature>
<keyword evidence="4 7" id="KW-1133">Transmembrane helix</keyword>